<evidence type="ECO:0000313" key="5">
    <source>
        <dbReference type="Proteomes" id="UP001516588"/>
    </source>
</evidence>
<dbReference type="InterPro" id="IPR025711">
    <property type="entry name" value="PepSY"/>
</dbReference>
<proteinExistence type="predicted"/>
<organism evidence="4 5">
    <name type="scientific">Gallibacter intestinalis</name>
    <dbReference type="NCBI Taxonomy" id="2779356"/>
    <lineage>
        <taxon>Bacteria</taxon>
        <taxon>Bacillati</taxon>
        <taxon>Bacillota</taxon>
        <taxon>Clostridia</taxon>
        <taxon>Eubacteriales</taxon>
        <taxon>Eubacteriaceae</taxon>
        <taxon>Gallibacter</taxon>
    </lineage>
</organism>
<dbReference type="Gene3D" id="3.10.450.40">
    <property type="match status" value="4"/>
</dbReference>
<dbReference type="Proteomes" id="UP001516588">
    <property type="component" value="Unassembled WGS sequence"/>
</dbReference>
<evidence type="ECO:0000256" key="1">
    <source>
        <dbReference type="SAM" id="MobiDB-lite"/>
    </source>
</evidence>
<feature type="region of interest" description="Disordered" evidence="1">
    <location>
        <begin position="244"/>
        <end position="290"/>
    </location>
</feature>
<keyword evidence="2" id="KW-0732">Signal</keyword>
<feature type="domain" description="PepSY" evidence="3">
    <location>
        <begin position="290"/>
        <end position="347"/>
    </location>
</feature>
<feature type="chain" id="PRO_5045400997" evidence="2">
    <location>
        <begin position="25"/>
        <end position="355"/>
    </location>
</feature>
<evidence type="ECO:0000259" key="3">
    <source>
        <dbReference type="Pfam" id="PF03413"/>
    </source>
</evidence>
<feature type="signal peptide" evidence="2">
    <location>
        <begin position="1"/>
        <end position="24"/>
    </location>
</feature>
<gene>
    <name evidence="4" type="ORF">INF20_03465</name>
</gene>
<accession>A0ABR9QWT4</accession>
<evidence type="ECO:0000256" key="2">
    <source>
        <dbReference type="SAM" id="SignalP"/>
    </source>
</evidence>
<feature type="domain" description="PepSY" evidence="3">
    <location>
        <begin position="103"/>
        <end position="160"/>
    </location>
</feature>
<dbReference type="RefSeq" id="WP_226385008.1">
    <property type="nucleotide sequence ID" value="NZ_JADCKA010000004.1"/>
</dbReference>
<comment type="caution">
    <text evidence="4">The sequence shown here is derived from an EMBL/GenBank/DDBJ whole genome shotgun (WGS) entry which is preliminary data.</text>
</comment>
<reference evidence="4 5" key="1">
    <citation type="submission" date="2020-10" db="EMBL/GenBank/DDBJ databases">
        <title>ChiBAC.</title>
        <authorList>
            <person name="Zenner C."/>
            <person name="Hitch T.C.A."/>
            <person name="Clavel T."/>
        </authorList>
    </citation>
    <scope>NUCLEOTIDE SEQUENCE [LARGE SCALE GENOMIC DNA]</scope>
    <source>
        <strain evidence="4 5">DSM 108706</strain>
    </source>
</reference>
<dbReference type="Pfam" id="PF03413">
    <property type="entry name" value="PepSY"/>
    <property type="match status" value="3"/>
</dbReference>
<feature type="domain" description="PepSY" evidence="3">
    <location>
        <begin position="190"/>
        <end position="246"/>
    </location>
</feature>
<keyword evidence="5" id="KW-1185">Reference proteome</keyword>
<name>A0ABR9QWT4_9FIRM</name>
<evidence type="ECO:0000313" key="4">
    <source>
        <dbReference type="EMBL" id="MBE5035338.1"/>
    </source>
</evidence>
<feature type="compositionally biased region" description="Low complexity" evidence="1">
    <location>
        <begin position="249"/>
        <end position="289"/>
    </location>
</feature>
<protein>
    <submittedName>
        <fullName evidence="4">PepSY domain-containing protein</fullName>
    </submittedName>
</protein>
<sequence>MKAIDKRKIIACAAAVAVTGGIFASTAAFSNAMTLDKAKSLAKEHVPSTATFVKNDEEKTKFELEFYDSTQGATYDVEVSKDEERVMEVTMDKDSDLGGKSVKITEAQAKKLVTDEFTGAKVSNVYLNVDDNLYTYDVDFRSDDFYGDAELNAETGEMLESKIKYGQAVTIPVEGDNAKNTSSTSNTGLLTYEQAKTKASELNGGNTAIKSCELDKDNGVFYYDVDFLNGSEVKLNAKTGELISKEPAKTTNNNSQSANNNNQSSQSTSKAPATTNSNSGSSNNSGNSGKISEAKVREIVQAKVPGATIVKIELDYDDGILVYEVESYKGVYEYDFEINAASGVILDFDKDHIDD</sequence>
<dbReference type="EMBL" id="JADCKA010000004">
    <property type="protein sequence ID" value="MBE5035338.1"/>
    <property type="molecule type" value="Genomic_DNA"/>
</dbReference>